<evidence type="ECO:0000256" key="1">
    <source>
        <dbReference type="SAM" id="MobiDB-lite"/>
    </source>
</evidence>
<proteinExistence type="predicted"/>
<accession>A0A8S9QMP5</accession>
<gene>
    <name evidence="2" type="ORF">F2Q69_00019714</name>
</gene>
<organism evidence="2 3">
    <name type="scientific">Brassica cretica</name>
    <name type="common">Mustard</name>
    <dbReference type="NCBI Taxonomy" id="69181"/>
    <lineage>
        <taxon>Eukaryota</taxon>
        <taxon>Viridiplantae</taxon>
        <taxon>Streptophyta</taxon>
        <taxon>Embryophyta</taxon>
        <taxon>Tracheophyta</taxon>
        <taxon>Spermatophyta</taxon>
        <taxon>Magnoliopsida</taxon>
        <taxon>eudicotyledons</taxon>
        <taxon>Gunneridae</taxon>
        <taxon>Pentapetalae</taxon>
        <taxon>rosids</taxon>
        <taxon>malvids</taxon>
        <taxon>Brassicales</taxon>
        <taxon>Brassicaceae</taxon>
        <taxon>Brassiceae</taxon>
        <taxon>Brassica</taxon>
    </lineage>
</organism>
<protein>
    <submittedName>
        <fullName evidence="2">Uncharacterized protein</fullName>
    </submittedName>
</protein>
<dbReference type="EMBL" id="QGKX02001290">
    <property type="protein sequence ID" value="KAF3539524.1"/>
    <property type="molecule type" value="Genomic_DNA"/>
</dbReference>
<sequence length="76" mass="7986">MGADDSSPRIRGSKVEVGADGLQTQTADCTSPQISTREVIVGVDWPQTTAADRAHPRSISRPSYPYVLGSNLGLSG</sequence>
<dbReference type="AlphaFoldDB" id="A0A8S9QMP5"/>
<feature type="region of interest" description="Disordered" evidence="1">
    <location>
        <begin position="1"/>
        <end position="30"/>
    </location>
</feature>
<evidence type="ECO:0000313" key="3">
    <source>
        <dbReference type="Proteomes" id="UP000712600"/>
    </source>
</evidence>
<name>A0A8S9QMP5_BRACR</name>
<comment type="caution">
    <text evidence="2">The sequence shown here is derived from an EMBL/GenBank/DDBJ whole genome shotgun (WGS) entry which is preliminary data.</text>
</comment>
<dbReference type="Proteomes" id="UP000712600">
    <property type="component" value="Unassembled WGS sequence"/>
</dbReference>
<reference evidence="2" key="1">
    <citation type="submission" date="2019-12" db="EMBL/GenBank/DDBJ databases">
        <title>Genome sequencing and annotation of Brassica cretica.</title>
        <authorList>
            <person name="Studholme D.J."/>
            <person name="Sarris P."/>
        </authorList>
    </citation>
    <scope>NUCLEOTIDE SEQUENCE</scope>
    <source>
        <strain evidence="2">PFS-109/04</strain>
        <tissue evidence="2">Leaf</tissue>
    </source>
</reference>
<evidence type="ECO:0000313" key="2">
    <source>
        <dbReference type="EMBL" id="KAF3539524.1"/>
    </source>
</evidence>